<dbReference type="CDD" id="cd06261">
    <property type="entry name" value="TM_PBP2"/>
    <property type="match status" value="1"/>
</dbReference>
<feature type="transmembrane region" description="Helical" evidence="7">
    <location>
        <begin position="98"/>
        <end position="117"/>
    </location>
</feature>
<gene>
    <name evidence="10" type="ORF">KY5_0885c</name>
</gene>
<evidence type="ECO:0000256" key="1">
    <source>
        <dbReference type="ARBA" id="ARBA00004651"/>
    </source>
</evidence>
<dbReference type="KEGG" id="sfk:KY5_0885c"/>
<comment type="subcellular location">
    <subcellularLocation>
        <location evidence="1 7">Cell membrane</location>
        <topology evidence="1 7">Multi-pass membrane protein</topology>
    </subcellularLocation>
</comment>
<feature type="domain" description="ABC transmembrane type-1" evidence="9">
    <location>
        <begin position="94"/>
        <end position="295"/>
    </location>
</feature>
<keyword evidence="3" id="KW-1003">Cell membrane</keyword>
<dbReference type="Pfam" id="PF00528">
    <property type="entry name" value="BPD_transp_1"/>
    <property type="match status" value="1"/>
</dbReference>
<keyword evidence="5 7" id="KW-1133">Transmembrane helix</keyword>
<name>A0A291Q305_9ACTN</name>
<keyword evidence="4 7" id="KW-0812">Transmembrane</keyword>
<evidence type="ECO:0000256" key="8">
    <source>
        <dbReference type="SAM" id="MobiDB-lite"/>
    </source>
</evidence>
<dbReference type="SUPFAM" id="SSF161098">
    <property type="entry name" value="MetI-like"/>
    <property type="match status" value="1"/>
</dbReference>
<feature type="transmembrane region" description="Helical" evidence="7">
    <location>
        <begin position="129"/>
        <end position="152"/>
    </location>
</feature>
<dbReference type="InterPro" id="IPR000515">
    <property type="entry name" value="MetI-like"/>
</dbReference>
<evidence type="ECO:0000256" key="3">
    <source>
        <dbReference type="ARBA" id="ARBA00022475"/>
    </source>
</evidence>
<sequence length="310" mass="34625">MTADLRAASADRASDRPAREPTRAERPRRRGRFGVPLFLAAVSLAFLAPLLLAVYASLRPYEETAEHGYFSWPEHMSFDYYRQAYTESGMGKYFTNTLLIAVPAVLLTLFLASFVAFAVSRVRIRGGMLLLMLFTAGNLLPPQVLVTPLYALFLKIPLPWWMSDSLTLYDSLWALVLVNVGFQIGFCVFVLSNFMRTLPKEILEAAIVDGAGVWTQFWRITLPLCRPALAALATLEFTWIYNDFLWALIFISNPDKLPITSSLNNLRGQFFTDYNLLAAGSVLVALPTVLVFLLLQRHFIAGLTLGSGKG</sequence>
<evidence type="ECO:0000256" key="2">
    <source>
        <dbReference type="ARBA" id="ARBA00022448"/>
    </source>
</evidence>
<dbReference type="Gene3D" id="1.10.3720.10">
    <property type="entry name" value="MetI-like"/>
    <property type="match status" value="1"/>
</dbReference>
<feature type="region of interest" description="Disordered" evidence="8">
    <location>
        <begin position="1"/>
        <end position="27"/>
    </location>
</feature>
<dbReference type="PROSITE" id="PS50928">
    <property type="entry name" value="ABC_TM1"/>
    <property type="match status" value="1"/>
</dbReference>
<dbReference type="GO" id="GO:0005886">
    <property type="term" value="C:plasma membrane"/>
    <property type="evidence" value="ECO:0007669"/>
    <property type="project" value="UniProtKB-SubCell"/>
</dbReference>
<dbReference type="AlphaFoldDB" id="A0A291Q305"/>
<dbReference type="PANTHER" id="PTHR43744:SF12">
    <property type="entry name" value="ABC TRANSPORTER PERMEASE PROTEIN MG189-RELATED"/>
    <property type="match status" value="1"/>
</dbReference>
<feature type="compositionally biased region" description="Basic and acidic residues" evidence="8">
    <location>
        <begin position="12"/>
        <end position="25"/>
    </location>
</feature>
<feature type="transmembrane region" description="Helical" evidence="7">
    <location>
        <begin position="33"/>
        <end position="56"/>
    </location>
</feature>
<evidence type="ECO:0000256" key="6">
    <source>
        <dbReference type="ARBA" id="ARBA00023136"/>
    </source>
</evidence>
<evidence type="ECO:0000313" key="11">
    <source>
        <dbReference type="Proteomes" id="UP000221011"/>
    </source>
</evidence>
<evidence type="ECO:0000259" key="9">
    <source>
        <dbReference type="PROSITE" id="PS50928"/>
    </source>
</evidence>
<feature type="transmembrane region" description="Helical" evidence="7">
    <location>
        <begin position="172"/>
        <end position="191"/>
    </location>
</feature>
<comment type="similarity">
    <text evidence="7">Belongs to the binding-protein-dependent transport system permease family.</text>
</comment>
<dbReference type="GO" id="GO:0055085">
    <property type="term" value="P:transmembrane transport"/>
    <property type="evidence" value="ECO:0007669"/>
    <property type="project" value="InterPro"/>
</dbReference>
<feature type="transmembrane region" description="Helical" evidence="7">
    <location>
        <begin position="271"/>
        <end position="295"/>
    </location>
</feature>
<dbReference type="Proteomes" id="UP000221011">
    <property type="component" value="Chromosome"/>
</dbReference>
<keyword evidence="11" id="KW-1185">Reference proteome</keyword>
<keyword evidence="2 7" id="KW-0813">Transport</keyword>
<dbReference type="PANTHER" id="PTHR43744">
    <property type="entry name" value="ABC TRANSPORTER PERMEASE PROTEIN MG189-RELATED-RELATED"/>
    <property type="match status" value="1"/>
</dbReference>
<proteinExistence type="inferred from homology"/>
<dbReference type="EMBL" id="CP022685">
    <property type="protein sequence ID" value="ATL25903.1"/>
    <property type="molecule type" value="Genomic_DNA"/>
</dbReference>
<reference evidence="10 11" key="1">
    <citation type="submission" date="2017-08" db="EMBL/GenBank/DDBJ databases">
        <title>Complete Genome Sequence of Streptomyces formicae KY5, the formicamycin producer.</title>
        <authorList>
            <person name="Holmes N.A."/>
            <person name="Devine R."/>
            <person name="Qin Z."/>
            <person name="Seipke R.F."/>
            <person name="Wilkinson B."/>
            <person name="Hutchings M.I."/>
        </authorList>
    </citation>
    <scope>NUCLEOTIDE SEQUENCE [LARGE SCALE GENOMIC DNA]</scope>
    <source>
        <strain evidence="10 11">KY5</strain>
    </source>
</reference>
<evidence type="ECO:0000256" key="7">
    <source>
        <dbReference type="RuleBase" id="RU363032"/>
    </source>
</evidence>
<dbReference type="RefSeq" id="WP_098240948.1">
    <property type="nucleotide sequence ID" value="NZ_CP022685.1"/>
</dbReference>
<feature type="compositionally biased region" description="Low complexity" evidence="8">
    <location>
        <begin position="1"/>
        <end position="11"/>
    </location>
</feature>
<evidence type="ECO:0000313" key="10">
    <source>
        <dbReference type="EMBL" id="ATL25903.1"/>
    </source>
</evidence>
<keyword evidence="6 7" id="KW-0472">Membrane</keyword>
<organism evidence="10 11">
    <name type="scientific">Streptomyces formicae</name>
    <dbReference type="NCBI Taxonomy" id="1616117"/>
    <lineage>
        <taxon>Bacteria</taxon>
        <taxon>Bacillati</taxon>
        <taxon>Actinomycetota</taxon>
        <taxon>Actinomycetes</taxon>
        <taxon>Kitasatosporales</taxon>
        <taxon>Streptomycetaceae</taxon>
        <taxon>Streptomyces</taxon>
    </lineage>
</organism>
<evidence type="ECO:0000256" key="4">
    <source>
        <dbReference type="ARBA" id="ARBA00022692"/>
    </source>
</evidence>
<evidence type="ECO:0000256" key="5">
    <source>
        <dbReference type="ARBA" id="ARBA00022989"/>
    </source>
</evidence>
<feature type="transmembrane region" description="Helical" evidence="7">
    <location>
        <begin position="228"/>
        <end position="251"/>
    </location>
</feature>
<protein>
    <submittedName>
        <fullName evidence="10">Putative ABC transporter integral membrane permease</fullName>
    </submittedName>
</protein>
<dbReference type="InterPro" id="IPR035906">
    <property type="entry name" value="MetI-like_sf"/>
</dbReference>
<accession>A0A291Q305</accession>